<protein>
    <submittedName>
        <fullName evidence="2">Uncharacterized protein</fullName>
    </submittedName>
</protein>
<dbReference type="AlphaFoldDB" id="A0A1H1R231"/>
<evidence type="ECO:0000256" key="1">
    <source>
        <dbReference type="SAM" id="SignalP"/>
    </source>
</evidence>
<evidence type="ECO:0000313" key="2">
    <source>
        <dbReference type="EMBL" id="SDS29753.1"/>
    </source>
</evidence>
<dbReference type="EMBL" id="LT629732">
    <property type="protein sequence ID" value="SDS29753.1"/>
    <property type="molecule type" value="Genomic_DNA"/>
</dbReference>
<sequence>MGARAMLAAGLLAAAGLVLTNAQPAAAEDDLVPVESLGTQQQIPKPTLTATGPHLILSDSPELPDADTALPGAFYRDSVEGLVRVLGHQQNNAQVPMVLGVAVTNTSDGPVLLFDRGVGRSADYWPDVAGQASLTAFMNAHHSAKYLTTLKAGETYWSTRTVAPTYTEASIQEFAAVTSGTADNISQLQRVLDPDIPTDQLRLPRGAAPARVTVTTVGYWYTEPRPADPLTLPVLPGDTDHVRGTFDYADLNGTVPVESDGGLQRLSVDSAPPGKPWNDSMPGEYRLGHSAVDGDAAVYNDGNYGVLYHLDVVLKGDRSSAGTPVGLFLNPAGGGGHFVVAVNDTLHQSPYVDWPRAWHYGQAAFGARDVHLRLTTSLTGGSAGPQVLLFAPNYTSA</sequence>
<dbReference type="RefSeq" id="WP_157728422.1">
    <property type="nucleotide sequence ID" value="NZ_LT629732.1"/>
</dbReference>
<feature type="signal peptide" evidence="1">
    <location>
        <begin position="1"/>
        <end position="27"/>
    </location>
</feature>
<feature type="chain" id="PRO_5009258332" evidence="1">
    <location>
        <begin position="28"/>
        <end position="397"/>
    </location>
</feature>
<dbReference type="OrthoDB" id="1675044at2"/>
<proteinExistence type="predicted"/>
<keyword evidence="3" id="KW-1185">Reference proteome</keyword>
<organism evidence="2 3">
    <name type="scientific">Actinopolymorpha singaporensis</name>
    <dbReference type="NCBI Taxonomy" id="117157"/>
    <lineage>
        <taxon>Bacteria</taxon>
        <taxon>Bacillati</taxon>
        <taxon>Actinomycetota</taxon>
        <taxon>Actinomycetes</taxon>
        <taxon>Propionibacteriales</taxon>
        <taxon>Actinopolymorphaceae</taxon>
        <taxon>Actinopolymorpha</taxon>
    </lineage>
</organism>
<dbReference type="STRING" id="117157.SAMN04489717_2243"/>
<dbReference type="Proteomes" id="UP000198983">
    <property type="component" value="Chromosome I"/>
</dbReference>
<keyword evidence="1" id="KW-0732">Signal</keyword>
<accession>A0A1H1R231</accession>
<name>A0A1H1R231_9ACTN</name>
<evidence type="ECO:0000313" key="3">
    <source>
        <dbReference type="Proteomes" id="UP000198983"/>
    </source>
</evidence>
<reference evidence="2 3" key="1">
    <citation type="submission" date="2016-10" db="EMBL/GenBank/DDBJ databases">
        <authorList>
            <person name="de Groot N.N."/>
        </authorList>
    </citation>
    <scope>NUCLEOTIDE SEQUENCE [LARGE SCALE GENOMIC DNA]</scope>
    <source>
        <strain evidence="2 3">DSM 22024</strain>
    </source>
</reference>
<gene>
    <name evidence="2" type="ORF">SAMN04489717_2243</name>
</gene>